<feature type="transmembrane region" description="Helical" evidence="1">
    <location>
        <begin position="65"/>
        <end position="85"/>
    </location>
</feature>
<dbReference type="RefSeq" id="WP_327608732.1">
    <property type="nucleotide sequence ID" value="NZ_JARZFX010000011.1"/>
</dbReference>
<keyword evidence="1" id="KW-1133">Transmembrane helix</keyword>
<feature type="transmembrane region" description="Helical" evidence="1">
    <location>
        <begin position="119"/>
        <end position="139"/>
    </location>
</feature>
<dbReference type="EMBL" id="JARZFX010000011">
    <property type="protein sequence ID" value="MEC5425179.1"/>
    <property type="molecule type" value="Genomic_DNA"/>
</dbReference>
<evidence type="ECO:0000313" key="2">
    <source>
        <dbReference type="EMBL" id="MEC5425179.1"/>
    </source>
</evidence>
<feature type="transmembrane region" description="Helical" evidence="1">
    <location>
        <begin position="36"/>
        <end position="53"/>
    </location>
</feature>
<feature type="transmembrane region" description="Helical" evidence="1">
    <location>
        <begin position="145"/>
        <end position="162"/>
    </location>
</feature>
<evidence type="ECO:0008006" key="4">
    <source>
        <dbReference type="Google" id="ProtNLM"/>
    </source>
</evidence>
<sequence>MKNKLIPIYREKELYTFFYDPDKNHLYRFQHRKKSSGMNFFLLLAVLYGSRYADRIYQSYKGPLVDVVLFTIVLVISYFMAIYFYEKFYIQEKSPKIFLGKESLENYAAKGISQLRTELYLGATLSLLLTIGGFVLFFVFSHFELLVIGCLGSLAIFIFLLMRPFTRIKILRQFQKGEIEL</sequence>
<evidence type="ECO:0000256" key="1">
    <source>
        <dbReference type="SAM" id="Phobius"/>
    </source>
</evidence>
<comment type="caution">
    <text evidence="2">The sequence shown here is derived from an EMBL/GenBank/DDBJ whole genome shotgun (WGS) entry which is preliminary data.</text>
</comment>
<proteinExistence type="predicted"/>
<gene>
    <name evidence="2" type="ORF">QGM71_16965</name>
</gene>
<protein>
    <recommendedName>
        <fullName evidence="4">ABC transporter permease</fullName>
    </recommendedName>
</protein>
<keyword evidence="1" id="KW-0812">Transmembrane</keyword>
<dbReference type="Proteomes" id="UP001335737">
    <property type="component" value="Unassembled WGS sequence"/>
</dbReference>
<evidence type="ECO:0000313" key="3">
    <source>
        <dbReference type="Proteomes" id="UP001335737"/>
    </source>
</evidence>
<keyword evidence="3" id="KW-1185">Reference proteome</keyword>
<reference evidence="2 3" key="1">
    <citation type="journal article" date="2024" name="Int. J. Syst. Evol. Microbiol.">
        <title>Virgibacillus tibetensis sp. nov., isolated from salt lake on the Tibetan Plateau of China.</title>
        <authorList>
            <person name="Phurbu D."/>
            <person name="Liu Z.-X."/>
            <person name="Wang R."/>
            <person name="Zheng Y.-Y."/>
            <person name="Liu H.-C."/>
            <person name="Zhou Y.-G."/>
            <person name="Yu Y.-J."/>
            <person name="Li A.-H."/>
        </authorList>
    </citation>
    <scope>NUCLEOTIDE SEQUENCE [LARGE SCALE GENOMIC DNA]</scope>
    <source>
        <strain evidence="2 3">C22-A2</strain>
    </source>
</reference>
<name>A0ABU6KL92_9BACI</name>
<accession>A0ABU6KL92</accession>
<keyword evidence="1" id="KW-0472">Membrane</keyword>
<organism evidence="2 3">
    <name type="scientific">Virgibacillus tibetensis</name>
    <dbReference type="NCBI Taxonomy" id="3042313"/>
    <lineage>
        <taxon>Bacteria</taxon>
        <taxon>Bacillati</taxon>
        <taxon>Bacillota</taxon>
        <taxon>Bacilli</taxon>
        <taxon>Bacillales</taxon>
        <taxon>Bacillaceae</taxon>
        <taxon>Virgibacillus</taxon>
    </lineage>
</organism>